<dbReference type="InterPro" id="IPR011050">
    <property type="entry name" value="Pectin_lyase_fold/virulence"/>
</dbReference>
<dbReference type="AlphaFoldDB" id="X1VQ05"/>
<dbReference type="InterPro" id="IPR012334">
    <property type="entry name" value="Pectin_lyas_fold"/>
</dbReference>
<comment type="caution">
    <text evidence="2">The sequence shown here is derived from an EMBL/GenBank/DDBJ whole genome shotgun (WGS) entry which is preliminary data.</text>
</comment>
<dbReference type="EMBL" id="BARW01042423">
    <property type="protein sequence ID" value="GAJ22237.1"/>
    <property type="molecule type" value="Genomic_DNA"/>
</dbReference>
<dbReference type="InterPro" id="IPR007742">
    <property type="entry name" value="NosD_dom"/>
</dbReference>
<evidence type="ECO:0000313" key="2">
    <source>
        <dbReference type="EMBL" id="GAJ22237.1"/>
    </source>
</evidence>
<dbReference type="NCBIfam" id="TIGR03804">
    <property type="entry name" value="para_beta_helix"/>
    <property type="match status" value="1"/>
</dbReference>
<reference evidence="2" key="1">
    <citation type="journal article" date="2014" name="Front. Microbiol.">
        <title>High frequency of phylogenetically diverse reductive dehalogenase-homologous genes in deep subseafloor sedimentary metagenomes.</title>
        <authorList>
            <person name="Kawai M."/>
            <person name="Futagami T."/>
            <person name="Toyoda A."/>
            <person name="Takaki Y."/>
            <person name="Nishi S."/>
            <person name="Hori S."/>
            <person name="Arai W."/>
            <person name="Tsubouchi T."/>
            <person name="Morono Y."/>
            <person name="Uchiyama I."/>
            <person name="Ito T."/>
            <person name="Fujiyama A."/>
            <person name="Inagaki F."/>
            <person name="Takami H."/>
        </authorList>
    </citation>
    <scope>NUCLEOTIDE SEQUENCE</scope>
    <source>
        <strain evidence="2">Expedition CK06-06</strain>
    </source>
</reference>
<dbReference type="SUPFAM" id="SSF51126">
    <property type="entry name" value="Pectin lyase-like"/>
    <property type="match status" value="1"/>
</dbReference>
<feature type="domain" description="Periplasmic copper-binding protein NosD beta helix" evidence="1">
    <location>
        <begin position="2"/>
        <end position="60"/>
    </location>
</feature>
<feature type="non-terminal residue" evidence="2">
    <location>
        <position position="63"/>
    </location>
</feature>
<feature type="non-terminal residue" evidence="2">
    <location>
        <position position="1"/>
    </location>
</feature>
<evidence type="ECO:0000259" key="1">
    <source>
        <dbReference type="Pfam" id="PF05048"/>
    </source>
</evidence>
<sequence>SRNTITNNERNGITLEYCKYSKVIENDIINNSRALTGDMAFFLLYSKNTTVIGNNISKNNARA</sequence>
<organism evidence="2">
    <name type="scientific">marine sediment metagenome</name>
    <dbReference type="NCBI Taxonomy" id="412755"/>
    <lineage>
        <taxon>unclassified sequences</taxon>
        <taxon>metagenomes</taxon>
        <taxon>ecological metagenomes</taxon>
    </lineage>
</organism>
<dbReference type="Pfam" id="PF05048">
    <property type="entry name" value="NosD"/>
    <property type="match status" value="1"/>
</dbReference>
<gene>
    <name evidence="2" type="ORF">S12H4_62880</name>
</gene>
<name>X1VQ05_9ZZZZ</name>
<proteinExistence type="predicted"/>
<dbReference type="Gene3D" id="2.160.20.10">
    <property type="entry name" value="Single-stranded right-handed beta-helix, Pectin lyase-like"/>
    <property type="match status" value="1"/>
</dbReference>
<protein>
    <recommendedName>
        <fullName evidence="1">Periplasmic copper-binding protein NosD beta helix domain-containing protein</fullName>
    </recommendedName>
</protein>
<accession>X1VQ05</accession>
<dbReference type="InterPro" id="IPR022441">
    <property type="entry name" value="Para_beta_helix_rpt-2"/>
</dbReference>